<evidence type="ECO:0000313" key="9">
    <source>
        <dbReference type="Proteomes" id="UP000540191"/>
    </source>
</evidence>
<feature type="domain" description="Major facilitator superfamily (MFS) profile" evidence="7">
    <location>
        <begin position="14"/>
        <end position="445"/>
    </location>
</feature>
<evidence type="ECO:0000256" key="6">
    <source>
        <dbReference type="SAM" id="Phobius"/>
    </source>
</evidence>
<evidence type="ECO:0000256" key="5">
    <source>
        <dbReference type="ARBA" id="ARBA00023136"/>
    </source>
</evidence>
<evidence type="ECO:0000256" key="2">
    <source>
        <dbReference type="ARBA" id="ARBA00022448"/>
    </source>
</evidence>
<keyword evidence="3 6" id="KW-0812">Transmembrane</keyword>
<keyword evidence="9" id="KW-1185">Reference proteome</keyword>
<feature type="transmembrane region" description="Helical" evidence="6">
    <location>
        <begin position="167"/>
        <end position="188"/>
    </location>
</feature>
<comment type="caution">
    <text evidence="8">The sequence shown here is derived from an EMBL/GenBank/DDBJ whole genome shotgun (WGS) entry which is preliminary data.</text>
</comment>
<dbReference type="PANTHER" id="PTHR23511">
    <property type="entry name" value="SYNAPTIC VESICLE GLYCOPROTEIN 2"/>
    <property type="match status" value="1"/>
</dbReference>
<dbReference type="PANTHER" id="PTHR23511:SF34">
    <property type="entry name" value="SYNAPTIC VESICLE GLYCOPROTEIN 2"/>
    <property type="match status" value="1"/>
</dbReference>
<keyword evidence="4 6" id="KW-1133">Transmembrane helix</keyword>
<feature type="transmembrane region" description="Helical" evidence="6">
    <location>
        <begin position="138"/>
        <end position="161"/>
    </location>
</feature>
<feature type="transmembrane region" description="Helical" evidence="6">
    <location>
        <begin position="12"/>
        <end position="30"/>
    </location>
</feature>
<feature type="transmembrane region" description="Helical" evidence="6">
    <location>
        <begin position="80"/>
        <end position="97"/>
    </location>
</feature>
<dbReference type="GO" id="GO:0005886">
    <property type="term" value="C:plasma membrane"/>
    <property type="evidence" value="ECO:0007669"/>
    <property type="project" value="UniProtKB-SubCell"/>
</dbReference>
<keyword evidence="2" id="KW-0813">Transport</keyword>
<evidence type="ECO:0000256" key="3">
    <source>
        <dbReference type="ARBA" id="ARBA00022692"/>
    </source>
</evidence>
<feature type="transmembrane region" description="Helical" evidence="6">
    <location>
        <begin position="390"/>
        <end position="413"/>
    </location>
</feature>
<dbReference type="Proteomes" id="UP000540191">
    <property type="component" value="Unassembled WGS sequence"/>
</dbReference>
<dbReference type="Gene3D" id="1.20.1250.20">
    <property type="entry name" value="MFS general substrate transporter like domains"/>
    <property type="match status" value="1"/>
</dbReference>
<feature type="transmembrane region" description="Helical" evidence="6">
    <location>
        <begin position="330"/>
        <end position="350"/>
    </location>
</feature>
<dbReference type="GO" id="GO:0022857">
    <property type="term" value="F:transmembrane transporter activity"/>
    <property type="evidence" value="ECO:0007669"/>
    <property type="project" value="InterPro"/>
</dbReference>
<feature type="transmembrane region" description="Helical" evidence="6">
    <location>
        <begin position="50"/>
        <end position="68"/>
    </location>
</feature>
<dbReference type="Pfam" id="PF07690">
    <property type="entry name" value="MFS_1"/>
    <property type="match status" value="1"/>
</dbReference>
<dbReference type="InterPro" id="IPR020846">
    <property type="entry name" value="MFS_dom"/>
</dbReference>
<dbReference type="SUPFAM" id="SSF103473">
    <property type="entry name" value="MFS general substrate transporter"/>
    <property type="match status" value="1"/>
</dbReference>
<evidence type="ECO:0000313" key="8">
    <source>
        <dbReference type="EMBL" id="MBB4734555.1"/>
    </source>
</evidence>
<name>A0A7W7GKT9_9MICC</name>
<comment type="subcellular location">
    <subcellularLocation>
        <location evidence="1">Cell membrane</location>
        <topology evidence="1">Multi-pass membrane protein</topology>
    </subcellularLocation>
</comment>
<proteinExistence type="predicted"/>
<dbReference type="PROSITE" id="PS00217">
    <property type="entry name" value="SUGAR_TRANSPORT_2"/>
    <property type="match status" value="1"/>
</dbReference>
<feature type="transmembrane region" description="Helical" evidence="6">
    <location>
        <begin position="103"/>
        <end position="126"/>
    </location>
</feature>
<dbReference type="EMBL" id="JACHNA010000001">
    <property type="protein sequence ID" value="MBB4734555.1"/>
    <property type="molecule type" value="Genomic_DNA"/>
</dbReference>
<sequence length="451" mass="47739">MQELPWRWSVQGRIFLIGGLGFIFDAWDVALNGVMIPLLTAEWGLSRTEAAWIGTANLIGMGLGAFVWGTVADRIGRRTAFTATLAMFSVFTVAGALTDSLAWFVAFRFLAGVGLGGTVPVDYALVGEFTPRRLRGRVLTAMDGWWPVGAAACGAVSAWLVATWGDWRLPLLAMVLPALLVFVVRLGVPESPMFLLSRGREARAREVIDRLVAATGAPVRPYSVQSAPSRRRRLRQPHADAATVGGALRAACGQLRSVWLSRPRVTAIAWALFCTIMLTYYLALQWLPAFLVEAGYEQSTAFVMTSGMAAVGLGGVVLAALLVERTGRRWLLAVSATAAAVVLMALAAVIGVPTVALPLVLAFGFVVQVAVPVLYTYVTELYPTPLRASGFGWASAASRVAAGVGPLVFVGVLQPALGLAGSFAVTGALVVIAVAAMLRCAPETRGARLEG</sequence>
<organism evidence="8 9">
    <name type="scientific">Micrococcus cohnii</name>
    <dbReference type="NCBI Taxonomy" id="993416"/>
    <lineage>
        <taxon>Bacteria</taxon>
        <taxon>Bacillati</taxon>
        <taxon>Actinomycetota</taxon>
        <taxon>Actinomycetes</taxon>
        <taxon>Micrococcales</taxon>
        <taxon>Micrococcaceae</taxon>
        <taxon>Micrococcus</taxon>
    </lineage>
</organism>
<reference evidence="8 9" key="1">
    <citation type="submission" date="2020-08" db="EMBL/GenBank/DDBJ databases">
        <title>Sequencing the genomes of 1000 actinobacteria strains.</title>
        <authorList>
            <person name="Klenk H.-P."/>
        </authorList>
    </citation>
    <scope>NUCLEOTIDE SEQUENCE [LARGE SCALE GENOMIC DNA]</scope>
    <source>
        <strain evidence="8 9">DSM 23974</strain>
    </source>
</reference>
<accession>A0A7W7GKT9</accession>
<evidence type="ECO:0000256" key="4">
    <source>
        <dbReference type="ARBA" id="ARBA00022989"/>
    </source>
</evidence>
<dbReference type="AlphaFoldDB" id="A0A7W7GKT9"/>
<dbReference type="RefSeq" id="WP_425488377.1">
    <property type="nucleotide sequence ID" value="NZ_JACHNA010000001.1"/>
</dbReference>
<feature type="transmembrane region" description="Helical" evidence="6">
    <location>
        <begin position="419"/>
        <end position="438"/>
    </location>
</feature>
<keyword evidence="5 6" id="KW-0472">Membrane</keyword>
<dbReference type="InterPro" id="IPR005829">
    <property type="entry name" value="Sugar_transporter_CS"/>
</dbReference>
<dbReference type="InterPro" id="IPR036259">
    <property type="entry name" value="MFS_trans_sf"/>
</dbReference>
<gene>
    <name evidence="8" type="ORF">HDA30_000063</name>
</gene>
<feature type="transmembrane region" description="Helical" evidence="6">
    <location>
        <begin position="356"/>
        <end position="378"/>
    </location>
</feature>
<dbReference type="CDD" id="cd17316">
    <property type="entry name" value="MFS_SV2_like"/>
    <property type="match status" value="1"/>
</dbReference>
<protein>
    <submittedName>
        <fullName evidence="8">Putative MFS transporter</fullName>
    </submittedName>
</protein>
<dbReference type="PROSITE" id="PS50850">
    <property type="entry name" value="MFS"/>
    <property type="match status" value="1"/>
</dbReference>
<feature type="transmembrane region" description="Helical" evidence="6">
    <location>
        <begin position="265"/>
        <end position="283"/>
    </location>
</feature>
<evidence type="ECO:0000256" key="1">
    <source>
        <dbReference type="ARBA" id="ARBA00004651"/>
    </source>
</evidence>
<dbReference type="InterPro" id="IPR011701">
    <property type="entry name" value="MFS"/>
</dbReference>
<evidence type="ECO:0000259" key="7">
    <source>
        <dbReference type="PROSITE" id="PS50850"/>
    </source>
</evidence>
<feature type="transmembrane region" description="Helical" evidence="6">
    <location>
        <begin position="303"/>
        <end position="323"/>
    </location>
</feature>